<proteinExistence type="predicted"/>
<evidence type="ECO:0008006" key="3">
    <source>
        <dbReference type="Google" id="ProtNLM"/>
    </source>
</evidence>
<dbReference type="Proteomes" id="UP000542125">
    <property type="component" value="Unassembled WGS sequence"/>
</dbReference>
<organism evidence="1 2">
    <name type="scientific">Pigmentiphaga litoralis</name>
    <dbReference type="NCBI Taxonomy" id="516702"/>
    <lineage>
        <taxon>Bacteria</taxon>
        <taxon>Pseudomonadati</taxon>
        <taxon>Pseudomonadota</taxon>
        <taxon>Betaproteobacteria</taxon>
        <taxon>Burkholderiales</taxon>
        <taxon>Alcaligenaceae</taxon>
        <taxon>Pigmentiphaga</taxon>
    </lineage>
</organism>
<comment type="caution">
    <text evidence="1">The sequence shown here is derived from an EMBL/GenBank/DDBJ whole genome shotgun (WGS) entry which is preliminary data.</text>
</comment>
<protein>
    <recommendedName>
        <fullName evidence="3">DUF1488 family protein</fullName>
    </recommendedName>
</protein>
<name>A0A7Y9IVQ0_9BURK</name>
<reference evidence="1 2" key="1">
    <citation type="submission" date="2020-07" db="EMBL/GenBank/DDBJ databases">
        <title>Genomic Encyclopedia of Type Strains, Phase IV (KMG-V): Genome sequencing to study the core and pangenomes of soil and plant-associated prokaryotes.</title>
        <authorList>
            <person name="Whitman W."/>
        </authorList>
    </citation>
    <scope>NUCLEOTIDE SEQUENCE [LARGE SCALE GENOMIC DNA]</scope>
    <source>
        <strain evidence="1 2">SAS40</strain>
    </source>
</reference>
<dbReference type="RefSeq" id="WP_179586979.1">
    <property type="nucleotide sequence ID" value="NZ_JACBYR010000001.1"/>
</dbReference>
<dbReference type="SUPFAM" id="SSF160272">
    <property type="entry name" value="Shew3726-like"/>
    <property type="match status" value="1"/>
</dbReference>
<dbReference type="AlphaFoldDB" id="A0A7Y9IVQ0"/>
<dbReference type="InterPro" id="IPR036692">
    <property type="entry name" value="Shew3726-like_sf"/>
</dbReference>
<accession>A0A7Y9IVQ0</accession>
<evidence type="ECO:0000313" key="1">
    <source>
        <dbReference type="EMBL" id="NYE83378.1"/>
    </source>
</evidence>
<evidence type="ECO:0000313" key="2">
    <source>
        <dbReference type="Proteomes" id="UP000542125"/>
    </source>
</evidence>
<sequence length="80" mass="9056">MHTFPKFESDGDTLSFLVSVDGEWHKARISGEALWARFGSPPDEDGMKQSYLINAPRIHHVARRKIEDGLPCPTLDQSDF</sequence>
<gene>
    <name evidence="1" type="ORF">FHW18_002649</name>
</gene>
<keyword evidence="2" id="KW-1185">Reference proteome</keyword>
<dbReference type="EMBL" id="JACBYR010000001">
    <property type="protein sequence ID" value="NYE83378.1"/>
    <property type="molecule type" value="Genomic_DNA"/>
</dbReference>